<evidence type="ECO:0000313" key="8">
    <source>
        <dbReference type="EMBL" id="KEO74261.1"/>
    </source>
</evidence>
<dbReference type="Pfam" id="PF14322">
    <property type="entry name" value="SusD-like_3"/>
    <property type="match status" value="1"/>
</dbReference>
<dbReference type="AlphaFoldDB" id="A0A074KWA7"/>
<dbReference type="eggNOG" id="COG1435">
    <property type="taxonomic scope" value="Bacteria"/>
</dbReference>
<feature type="domain" description="SusD-like N-terminal" evidence="7">
    <location>
        <begin position="85"/>
        <end position="202"/>
    </location>
</feature>
<comment type="subcellular location">
    <subcellularLocation>
        <location evidence="1">Cell outer membrane</location>
    </subcellularLocation>
</comment>
<proteinExistence type="inferred from homology"/>
<feature type="domain" description="RagB/SusD" evidence="6">
    <location>
        <begin position="255"/>
        <end position="559"/>
    </location>
</feature>
<name>A0A074KWA7_9BACT</name>
<evidence type="ECO:0008006" key="10">
    <source>
        <dbReference type="Google" id="ProtNLM"/>
    </source>
</evidence>
<keyword evidence="4" id="KW-0472">Membrane</keyword>
<dbReference type="InterPro" id="IPR011990">
    <property type="entry name" value="TPR-like_helical_dom_sf"/>
</dbReference>
<dbReference type="Proteomes" id="UP000027821">
    <property type="component" value="Unassembled WGS sequence"/>
</dbReference>
<dbReference type="InterPro" id="IPR012944">
    <property type="entry name" value="SusD_RagB_dom"/>
</dbReference>
<evidence type="ECO:0000256" key="3">
    <source>
        <dbReference type="ARBA" id="ARBA00022729"/>
    </source>
</evidence>
<gene>
    <name evidence="8" type="ORF">EL17_09005</name>
</gene>
<dbReference type="InterPro" id="IPR033985">
    <property type="entry name" value="SusD-like_N"/>
</dbReference>
<dbReference type="Gene3D" id="1.25.40.390">
    <property type="match status" value="1"/>
</dbReference>
<evidence type="ECO:0000256" key="5">
    <source>
        <dbReference type="ARBA" id="ARBA00023237"/>
    </source>
</evidence>
<accession>A0A074KWA7</accession>
<sequence>MKKYIIILSCALVWACGDILDVPDVTAVGPFIWDNEQSATLYVNRLYEVSLPGVGFGTNSGFSDESPGANDHMYGNLTANSVDLYSVNYYNRIRNINIGLEALEGGTLSEEAKGRLRGQMLFLRAFDYWNLVRLYGGVPMVLRPQDPYQDQVDIPRNPTRESFEIMVADLNEAMAVLPASWPNDQIGRITRGAAAAFKGRLLLFWASPQFNPGNHSERWETAYQANAQAKEMLLQDGYGLHNDFTGVFLNKGNREVIFARLYDFNAGRTHGWENSVRPREIGGSGGTGSNPTWDFVKAFPMKNGKSIQEEGAGYDSVYYFRDRDPRFYATVVYNGAPYTVTGADPLRQQWTYYVGNTPVDNPGATTTGFYNRKAVNPNIQQTFVGQTDTDWPEIRFAEVLLNLAEAAAETGRPNAVYIELRAIRQRAGLDPGDGNFGLREGMGRGELVDAVMLERQIELAYENKRYWDLRRRNLFAGKLNGTRRMGIITRLKPGINPTDFAAIRNTINMDTEYDQYFTMELWVKDQQFAINYPQPLYNFFGIPQNILDRSPSLQQTMGWENGTFDPVAD</sequence>
<protein>
    <recommendedName>
        <fullName evidence="10">Carbohydrate-binding protein SusD</fullName>
    </recommendedName>
</protein>
<keyword evidence="5" id="KW-0998">Cell outer membrane</keyword>
<evidence type="ECO:0000256" key="1">
    <source>
        <dbReference type="ARBA" id="ARBA00004442"/>
    </source>
</evidence>
<comment type="similarity">
    <text evidence="2">Belongs to the SusD family.</text>
</comment>
<reference evidence="8 9" key="1">
    <citation type="submission" date="2014-04" db="EMBL/GenBank/DDBJ databases">
        <title>Characterization and application of a salt tolerant electro-active bacterium.</title>
        <authorList>
            <person name="Yang L."/>
            <person name="Wei S."/>
            <person name="Tay Q.X.M."/>
        </authorList>
    </citation>
    <scope>NUCLEOTIDE SEQUENCE [LARGE SCALE GENOMIC DNA]</scope>
    <source>
        <strain evidence="8 9">LY1</strain>
    </source>
</reference>
<keyword evidence="9" id="KW-1185">Reference proteome</keyword>
<evidence type="ECO:0000313" key="9">
    <source>
        <dbReference type="Proteomes" id="UP000027821"/>
    </source>
</evidence>
<comment type="caution">
    <text evidence="8">The sequence shown here is derived from an EMBL/GenBank/DDBJ whole genome shotgun (WGS) entry which is preliminary data.</text>
</comment>
<evidence type="ECO:0000256" key="4">
    <source>
        <dbReference type="ARBA" id="ARBA00023136"/>
    </source>
</evidence>
<dbReference type="GO" id="GO:0009279">
    <property type="term" value="C:cell outer membrane"/>
    <property type="evidence" value="ECO:0007669"/>
    <property type="project" value="UniProtKB-SubCell"/>
</dbReference>
<dbReference type="EMBL" id="JMIH01000016">
    <property type="protein sequence ID" value="KEO74261.1"/>
    <property type="molecule type" value="Genomic_DNA"/>
</dbReference>
<dbReference type="Pfam" id="PF07980">
    <property type="entry name" value="SusD_RagB"/>
    <property type="match status" value="1"/>
</dbReference>
<evidence type="ECO:0000259" key="7">
    <source>
        <dbReference type="Pfam" id="PF14322"/>
    </source>
</evidence>
<keyword evidence="3" id="KW-0732">Signal</keyword>
<dbReference type="STRING" id="1048983.EL17_09005"/>
<dbReference type="SUPFAM" id="SSF48452">
    <property type="entry name" value="TPR-like"/>
    <property type="match status" value="1"/>
</dbReference>
<organism evidence="8 9">
    <name type="scientific">Anditalea andensis</name>
    <dbReference type="NCBI Taxonomy" id="1048983"/>
    <lineage>
        <taxon>Bacteria</taxon>
        <taxon>Pseudomonadati</taxon>
        <taxon>Bacteroidota</taxon>
        <taxon>Cytophagia</taxon>
        <taxon>Cytophagales</taxon>
        <taxon>Cytophagaceae</taxon>
        <taxon>Anditalea</taxon>
    </lineage>
</organism>
<evidence type="ECO:0000256" key="2">
    <source>
        <dbReference type="ARBA" id="ARBA00006275"/>
    </source>
</evidence>
<evidence type="ECO:0000259" key="6">
    <source>
        <dbReference type="Pfam" id="PF07980"/>
    </source>
</evidence>